<dbReference type="InterPro" id="IPR013780">
    <property type="entry name" value="Glyco_hydro_b"/>
</dbReference>
<comment type="subcellular location">
    <subcellularLocation>
        <location evidence="1">Endoplasmic reticulum lumen</location>
    </subcellularLocation>
</comment>
<feature type="domain" description="Alpha galactosidase C-terminal" evidence="7">
    <location>
        <begin position="379"/>
        <end position="430"/>
    </location>
</feature>
<dbReference type="PANTHER" id="PTHR19375">
    <property type="entry name" value="HEAT SHOCK PROTEIN 70KDA"/>
    <property type="match status" value="1"/>
</dbReference>
<accession>A0A813SP98</accession>
<keyword evidence="6" id="KW-0067">ATP-binding</keyword>
<evidence type="ECO:0000256" key="4">
    <source>
        <dbReference type="ARBA" id="ARBA00022741"/>
    </source>
</evidence>
<dbReference type="Proteomes" id="UP000663891">
    <property type="component" value="Unassembled WGS sequence"/>
</dbReference>
<dbReference type="Pfam" id="PF00012">
    <property type="entry name" value="HSP70"/>
    <property type="match status" value="2"/>
</dbReference>
<dbReference type="GO" id="GO:0005524">
    <property type="term" value="F:ATP binding"/>
    <property type="evidence" value="ECO:0007669"/>
    <property type="project" value="UniProtKB-KW"/>
</dbReference>
<dbReference type="AlphaFoldDB" id="A0A813SP98"/>
<evidence type="ECO:0000256" key="5">
    <source>
        <dbReference type="ARBA" id="ARBA00022824"/>
    </source>
</evidence>
<dbReference type="PROSITE" id="PS01036">
    <property type="entry name" value="HSP70_3"/>
    <property type="match status" value="1"/>
</dbReference>
<evidence type="ECO:0000259" key="7">
    <source>
        <dbReference type="Pfam" id="PF17801"/>
    </source>
</evidence>
<dbReference type="InterPro" id="IPR013126">
    <property type="entry name" value="Hsp_70_fam"/>
</dbReference>
<dbReference type="SUPFAM" id="SSF51011">
    <property type="entry name" value="Glycosyl hydrolase domain"/>
    <property type="match status" value="1"/>
</dbReference>
<dbReference type="FunFam" id="3.30.30.30:FF:000005">
    <property type="entry name" value="Heat shock protein ssb1"/>
    <property type="match status" value="1"/>
</dbReference>
<dbReference type="EMBL" id="CAJNON010000021">
    <property type="protein sequence ID" value="CAF0798716.1"/>
    <property type="molecule type" value="Genomic_DNA"/>
</dbReference>
<proteinExistence type="inferred from homology"/>
<evidence type="ECO:0000256" key="2">
    <source>
        <dbReference type="ARBA" id="ARBA00007381"/>
    </source>
</evidence>
<keyword evidence="5" id="KW-0256">Endoplasmic reticulum</keyword>
<dbReference type="FunFam" id="3.90.640.10:FF:000153">
    <property type="entry name" value="Endoplasmic reticulum chaperone BiP"/>
    <property type="match status" value="1"/>
</dbReference>
<evidence type="ECO:0000313" key="8">
    <source>
        <dbReference type="EMBL" id="CAF0798716.1"/>
    </source>
</evidence>
<evidence type="ECO:0000313" key="9">
    <source>
        <dbReference type="Proteomes" id="UP000663891"/>
    </source>
</evidence>
<evidence type="ECO:0000256" key="3">
    <source>
        <dbReference type="ARBA" id="ARBA00022729"/>
    </source>
</evidence>
<evidence type="ECO:0000256" key="6">
    <source>
        <dbReference type="ARBA" id="ARBA00022840"/>
    </source>
</evidence>
<keyword evidence="4" id="KW-0547">Nucleotide-binding</keyword>
<organism evidence="8 9">
    <name type="scientific">Adineta steineri</name>
    <dbReference type="NCBI Taxonomy" id="433720"/>
    <lineage>
        <taxon>Eukaryota</taxon>
        <taxon>Metazoa</taxon>
        <taxon>Spiralia</taxon>
        <taxon>Gnathifera</taxon>
        <taxon>Rotifera</taxon>
        <taxon>Eurotatoria</taxon>
        <taxon>Bdelloidea</taxon>
        <taxon>Adinetida</taxon>
        <taxon>Adinetidae</taxon>
        <taxon>Adineta</taxon>
    </lineage>
</organism>
<sequence>MTPSYVAFTAEGERLIGDAAKSQLTSNPENTVFDVKRLMGREFSDPRVNGRSSNHGTAPSLITQYWNYIIQIFSDLFRNPIVETAGTADRPDPPLPSVQPVIKKIPFTVINRKSKPTISINVGSKQKYFEPEEISAMLLRKMRETAEAYLGYKVTHAIVTVPAYFNDAQREATLDAGTISGLSYVRLINEPIAAVIAYGLDKLGGEKNIVVFDLGGETLCVSVVNIDNGFLEVVDSNDNTHLGGKDFDERVMEYFIKLFKKKTGKDVRKSNQAIHKLRHETERAKRILSSENQTTIEIASFYNNEDFNEILTREKFEELNMALFRSAIQTIQKVLEDADLKKVDIAEVVLVGGSTRIPKVQQLVKDYFHGKEPLCGDSNNERITVKWSDIGFPVNNSAIVRDLWTHQNLGIFTSNYTSPDIVSHEAMMLNIIPTK</sequence>
<keyword evidence="3" id="KW-0732">Signal</keyword>
<reference evidence="8" key="1">
    <citation type="submission" date="2021-02" db="EMBL/GenBank/DDBJ databases">
        <authorList>
            <person name="Nowell W R."/>
        </authorList>
    </citation>
    <scope>NUCLEOTIDE SEQUENCE</scope>
</reference>
<evidence type="ECO:0000256" key="1">
    <source>
        <dbReference type="ARBA" id="ARBA00004319"/>
    </source>
</evidence>
<dbReference type="SUPFAM" id="SSF53067">
    <property type="entry name" value="Actin-like ATPase domain"/>
    <property type="match status" value="2"/>
</dbReference>
<dbReference type="Gene3D" id="3.30.420.40">
    <property type="match status" value="2"/>
</dbReference>
<dbReference type="GO" id="GO:0140662">
    <property type="term" value="F:ATP-dependent protein folding chaperone"/>
    <property type="evidence" value="ECO:0007669"/>
    <property type="project" value="InterPro"/>
</dbReference>
<dbReference type="Pfam" id="PF17801">
    <property type="entry name" value="Melibiase_C"/>
    <property type="match status" value="1"/>
</dbReference>
<gene>
    <name evidence="8" type="ORF">VCS650_LOCUS3895</name>
</gene>
<comment type="caution">
    <text evidence="8">The sequence shown here is derived from an EMBL/GenBank/DDBJ whole genome shotgun (WGS) entry which is preliminary data.</text>
</comment>
<dbReference type="InterPro" id="IPR018181">
    <property type="entry name" value="Heat_shock_70_CS"/>
</dbReference>
<dbReference type="InterPro" id="IPR041233">
    <property type="entry name" value="Melibiase_C"/>
</dbReference>
<dbReference type="OrthoDB" id="2401965at2759"/>
<dbReference type="InterPro" id="IPR043129">
    <property type="entry name" value="ATPase_NBD"/>
</dbReference>
<dbReference type="GO" id="GO:0005788">
    <property type="term" value="C:endoplasmic reticulum lumen"/>
    <property type="evidence" value="ECO:0007669"/>
    <property type="project" value="UniProtKB-SubCell"/>
</dbReference>
<protein>
    <recommendedName>
        <fullName evidence="7">Alpha galactosidase C-terminal domain-containing protein</fullName>
    </recommendedName>
</protein>
<dbReference type="Gene3D" id="3.90.640.10">
    <property type="entry name" value="Actin, Chain A, domain 4"/>
    <property type="match status" value="1"/>
</dbReference>
<comment type="similarity">
    <text evidence="2">Belongs to the heat shock protein 70 family.</text>
</comment>
<name>A0A813SP98_9BILA</name>
<dbReference type="Gene3D" id="2.60.40.1180">
    <property type="entry name" value="Golgi alpha-mannosidase II"/>
    <property type="match status" value="1"/>
</dbReference>